<feature type="compositionally biased region" description="Low complexity" evidence="11">
    <location>
        <begin position="843"/>
        <end position="857"/>
    </location>
</feature>
<dbReference type="GO" id="GO:0060261">
    <property type="term" value="P:positive regulation of transcription initiation by RNA polymerase II"/>
    <property type="evidence" value="ECO:0007669"/>
    <property type="project" value="EnsemblFungi"/>
</dbReference>
<dbReference type="GO" id="GO:0030145">
    <property type="term" value="F:manganese ion binding"/>
    <property type="evidence" value="ECO:0007669"/>
    <property type="project" value="InterPro"/>
</dbReference>
<dbReference type="GO" id="GO:0006397">
    <property type="term" value="P:mRNA processing"/>
    <property type="evidence" value="ECO:0007669"/>
    <property type="project" value="UniProtKB-KW"/>
</dbReference>
<dbReference type="FunFam" id="3.90.79.10:FF:000045">
    <property type="entry name" value="mRNA-decapping enzyme 2"/>
    <property type="match status" value="1"/>
</dbReference>
<feature type="region of interest" description="Disordered" evidence="11">
    <location>
        <begin position="661"/>
        <end position="710"/>
    </location>
</feature>
<dbReference type="InterPro" id="IPR007722">
    <property type="entry name" value="DCP2_BoxA"/>
</dbReference>
<dbReference type="GO" id="GO:0031087">
    <property type="term" value="P:deadenylation-independent decapping of nuclear-transcribed mRNA"/>
    <property type="evidence" value="ECO:0007669"/>
    <property type="project" value="EnsemblFungi"/>
</dbReference>
<dbReference type="PROSITE" id="PS00893">
    <property type="entry name" value="NUDIX_BOX"/>
    <property type="match status" value="1"/>
</dbReference>
<protein>
    <recommendedName>
        <fullName evidence="12">Nudix hydrolase domain-containing protein</fullName>
    </recommendedName>
</protein>
<evidence type="ECO:0000256" key="8">
    <source>
        <dbReference type="ARBA" id="ARBA00022884"/>
    </source>
</evidence>
<dbReference type="InterPro" id="IPR044099">
    <property type="entry name" value="Dcp2_NUDIX"/>
</dbReference>
<dbReference type="EMBL" id="HE612864">
    <property type="protein sequence ID" value="CCE64659.1"/>
    <property type="molecule type" value="Genomic_DNA"/>
</dbReference>
<dbReference type="SUPFAM" id="SSF140586">
    <property type="entry name" value="Dcp2 domain-like"/>
    <property type="match status" value="1"/>
</dbReference>
<dbReference type="GO" id="GO:0140933">
    <property type="term" value="F:5'-(N(7)-methylguanosine 5'-triphospho)-[mRNA] hydrolase activity"/>
    <property type="evidence" value="ECO:0007669"/>
    <property type="project" value="InterPro"/>
</dbReference>
<dbReference type="InterPro" id="IPR015797">
    <property type="entry name" value="NUDIX_hydrolase-like_dom_sf"/>
</dbReference>
<dbReference type="Pfam" id="PF05026">
    <property type="entry name" value="DCP2"/>
    <property type="match status" value="1"/>
</dbReference>
<dbReference type="eggNOG" id="KOG2937">
    <property type="taxonomic scope" value="Eukaryota"/>
</dbReference>
<dbReference type="HOGENOM" id="CLU_009571_0_0_1"/>
<feature type="compositionally biased region" description="Polar residues" evidence="11">
    <location>
        <begin position="635"/>
        <end position="648"/>
    </location>
</feature>
<comment type="cofactor">
    <cofactor evidence="1">
        <name>Mn(2+)</name>
        <dbReference type="ChEBI" id="CHEBI:29035"/>
    </cofactor>
</comment>
<evidence type="ECO:0000256" key="5">
    <source>
        <dbReference type="ARBA" id="ARBA00022664"/>
    </source>
</evidence>
<feature type="region of interest" description="Disordered" evidence="11">
    <location>
        <begin position="613"/>
        <end position="649"/>
    </location>
</feature>
<organism evidence="13 14">
    <name type="scientific">Tetrapisispora phaffii (strain ATCC 24235 / CBS 4417 / NBRC 1672 / NRRL Y-8282 / UCD 70-5)</name>
    <name type="common">Yeast</name>
    <name type="synonym">Fabospora phaffii</name>
    <dbReference type="NCBI Taxonomy" id="1071381"/>
    <lineage>
        <taxon>Eukaryota</taxon>
        <taxon>Fungi</taxon>
        <taxon>Dikarya</taxon>
        <taxon>Ascomycota</taxon>
        <taxon>Saccharomycotina</taxon>
        <taxon>Saccharomycetes</taxon>
        <taxon>Saccharomycetales</taxon>
        <taxon>Saccharomycetaceae</taxon>
        <taxon>Tetrapisispora</taxon>
    </lineage>
</organism>
<evidence type="ECO:0000256" key="2">
    <source>
        <dbReference type="ARBA" id="ARBA00004201"/>
    </source>
</evidence>
<evidence type="ECO:0000256" key="9">
    <source>
        <dbReference type="ARBA" id="ARBA00023161"/>
    </source>
</evidence>
<evidence type="ECO:0000256" key="6">
    <source>
        <dbReference type="ARBA" id="ARBA00022723"/>
    </source>
</evidence>
<keyword evidence="7" id="KW-0378">Hydrolase</keyword>
<evidence type="ECO:0000256" key="10">
    <source>
        <dbReference type="ARBA" id="ARBA00023211"/>
    </source>
</evidence>
<feature type="region of interest" description="Disordered" evidence="11">
    <location>
        <begin position="751"/>
        <end position="799"/>
    </location>
</feature>
<keyword evidence="5" id="KW-0507">mRNA processing</keyword>
<evidence type="ECO:0000256" key="11">
    <source>
        <dbReference type="SAM" id="MobiDB-lite"/>
    </source>
</evidence>
<evidence type="ECO:0000256" key="4">
    <source>
        <dbReference type="ARBA" id="ARBA00022490"/>
    </source>
</evidence>
<dbReference type="GO" id="GO:0005634">
    <property type="term" value="C:nucleus"/>
    <property type="evidence" value="ECO:0007669"/>
    <property type="project" value="EnsemblFungi"/>
</dbReference>
<keyword evidence="4" id="KW-0963">Cytoplasm</keyword>
<dbReference type="GO" id="GO:0098745">
    <property type="term" value="C:RNA decapping complex"/>
    <property type="evidence" value="ECO:0007669"/>
    <property type="project" value="EnsemblFungi"/>
</dbReference>
<evidence type="ECO:0000313" key="13">
    <source>
        <dbReference type="EMBL" id="CCE64659.1"/>
    </source>
</evidence>
<feature type="compositionally biased region" description="Polar residues" evidence="11">
    <location>
        <begin position="685"/>
        <end position="709"/>
    </location>
</feature>
<evidence type="ECO:0000259" key="12">
    <source>
        <dbReference type="PROSITE" id="PS51462"/>
    </source>
</evidence>
<dbReference type="PROSITE" id="PS51462">
    <property type="entry name" value="NUDIX"/>
    <property type="match status" value="1"/>
</dbReference>
<comment type="similarity">
    <text evidence="3">Belongs to the Nudix hydrolase family. DCP2 subfamily.</text>
</comment>
<dbReference type="Proteomes" id="UP000005666">
    <property type="component" value="Chromosome 9"/>
</dbReference>
<dbReference type="GO" id="GO:0000290">
    <property type="term" value="P:deadenylation-dependent decapping of nuclear-transcribed mRNA"/>
    <property type="evidence" value="ECO:0007669"/>
    <property type="project" value="EnsemblFungi"/>
</dbReference>
<dbReference type="Gene3D" id="3.90.79.10">
    <property type="entry name" value="Nucleoside Triphosphate Pyrophosphohydrolase"/>
    <property type="match status" value="1"/>
</dbReference>
<evidence type="ECO:0000256" key="7">
    <source>
        <dbReference type="ARBA" id="ARBA00022801"/>
    </source>
</evidence>
<sequence>MSLPLRHSLDNLDSLDRILEDLLVRFIINVPPEDLSSVERELFHFEEASWFYIDFIKLLNPSLPSLKIKSFATNIIRICPIVWRWDIKADEALQKFSLYKKSIPVRGAAIFNEKLNKILLVQGTESDSWSFPRGKISKDEDDVQCCIREVKEEIGFDLTGYIDENQFVERNISGKNYKIYLVSNVPEATQFKPQVRNEIDKIEWKDFKKIMRSIFKQSGSTKYYLINAMIRPLSIWCKRQKEGKDNSELIRNAEKQLKELLGITSSTEITDKYAQISAKDFNAHNNSTSGSSISDSQNGQPIDIDPGRALLNSLQSAFNVNSNNINNTQQNTFMPPPMPILVNGNGNANNMFPPMMNGGFQPFAPFPIVNNNHGVLPLMNNNFHPTSDSAQFHIMNMNNINPRDIMDDATATPNTASLSKPSLVDGATHDNAKQLLTLLNDKKPEQFGTSPQVANAALVSQVDSSNSKDLLHLLKHEPQSEMQSLGIKISSGVDIPDDNTYEEFESSSEEGNDEDSYMNINHSDMGEYNRASVLRDNFNDKTDQQKLENLDGEEFSTTEMPNSAALVGNSFGSNGGDIPHVDEVNESTRGVASLSIAGKAKNVNNTPKIKLLKRGEQLSNNALSPPKVSPESIPYQKNTNFEESSGSPNELLKILKAPLDDKKSYSTQSQQSTNPLLDMLKKPSLSDSPTNRYDSNLIDNPNSSNSQIGTPVEFANQIPSMVPNNKSSSPLIQTNGSPQSQSHANEFLNVLNDPNARNNSKFGPPSGQPFNEQGIPVDMPQQILTPNGSQPPGMSHNQHQFNNLQFNQFYPSPMEQPPHLVPNQYVPSQMHAPKYMDALNNHSPQSSAHMSLSQSQSPTHRGLAPAGNELLNMLKGPNVKMGLDQTMNGSPLNNNAQSVPQMGQTASNQLLNLLHKK</sequence>
<dbReference type="GO" id="GO:0003682">
    <property type="term" value="F:chromatin binding"/>
    <property type="evidence" value="ECO:0007669"/>
    <property type="project" value="EnsemblFungi"/>
</dbReference>
<feature type="region of interest" description="Disordered" evidence="11">
    <location>
        <begin position="836"/>
        <end position="865"/>
    </location>
</feature>
<dbReference type="GO" id="GO:0000184">
    <property type="term" value="P:nuclear-transcribed mRNA catabolic process, nonsense-mediated decay"/>
    <property type="evidence" value="ECO:0007669"/>
    <property type="project" value="UniProtKB-KW"/>
</dbReference>
<dbReference type="Gene3D" id="1.10.10.1050">
    <property type="entry name" value="Dcp2, box A domain"/>
    <property type="match status" value="1"/>
</dbReference>
<gene>
    <name evidence="13" type="primary">TPHA0I01530</name>
    <name evidence="13" type="ordered locus">TPHA_0I01530</name>
</gene>
<dbReference type="GO" id="GO:0034063">
    <property type="term" value="P:stress granule assembly"/>
    <property type="evidence" value="ECO:0007669"/>
    <property type="project" value="EnsemblFungi"/>
</dbReference>
<comment type="subcellular location">
    <subcellularLocation>
        <location evidence="2">Cytoplasm</location>
        <location evidence="2">P-body</location>
    </subcellularLocation>
</comment>
<dbReference type="RefSeq" id="XP_003687093.1">
    <property type="nucleotide sequence ID" value="XM_003687045.1"/>
</dbReference>
<keyword evidence="9" id="KW-0866">Nonsense-mediated mRNA decay</keyword>
<dbReference type="KEGG" id="tpf:TPHA_0I01530"/>
<dbReference type="GO" id="GO:0000932">
    <property type="term" value="C:P-body"/>
    <property type="evidence" value="ECO:0007669"/>
    <property type="project" value="UniProtKB-SubCell"/>
</dbReference>
<dbReference type="InterPro" id="IPR020084">
    <property type="entry name" value="NUDIX_hydrolase_CS"/>
</dbReference>
<dbReference type="GO" id="GO:0003729">
    <property type="term" value="F:mRNA binding"/>
    <property type="evidence" value="ECO:0007669"/>
    <property type="project" value="EnsemblFungi"/>
</dbReference>
<dbReference type="CDD" id="cd03672">
    <property type="entry name" value="NUDIX_Dcp2p_Nudt20"/>
    <property type="match status" value="1"/>
</dbReference>
<dbReference type="AlphaFoldDB" id="G8BXN1"/>
<dbReference type="PANTHER" id="PTHR23114:SF17">
    <property type="entry name" value="M7GPPPN-MRNA HYDROLASE"/>
    <property type="match status" value="1"/>
</dbReference>
<dbReference type="Pfam" id="PF00293">
    <property type="entry name" value="NUDIX"/>
    <property type="match status" value="1"/>
</dbReference>
<dbReference type="OrthoDB" id="18996at2759"/>
<dbReference type="PANTHER" id="PTHR23114">
    <property type="entry name" value="M7GPPPN-MRNA HYDROLASE"/>
    <property type="match status" value="1"/>
</dbReference>
<dbReference type="SMART" id="SM01125">
    <property type="entry name" value="DCP2"/>
    <property type="match status" value="1"/>
</dbReference>
<keyword evidence="14" id="KW-1185">Reference proteome</keyword>
<reference evidence="13 14" key="1">
    <citation type="journal article" date="2011" name="Proc. Natl. Acad. Sci. U.S.A.">
        <title>Evolutionary erosion of yeast sex chromosomes by mating-type switching accidents.</title>
        <authorList>
            <person name="Gordon J.L."/>
            <person name="Armisen D."/>
            <person name="Proux-Wera E."/>
            <person name="Oheigeartaigh S.S."/>
            <person name="Byrne K.P."/>
            <person name="Wolfe K.H."/>
        </authorList>
    </citation>
    <scope>NUCLEOTIDE SEQUENCE [LARGE SCALE GENOMIC DNA]</scope>
    <source>
        <strain evidence="14">ATCC 24235 / CBS 4417 / NBRC 1672 / NRRL Y-8282 / UCD 70-5</strain>
    </source>
</reference>
<proteinExistence type="inferred from homology"/>
<keyword evidence="10" id="KW-0464">Manganese</keyword>
<dbReference type="OMA" id="QCCIREV"/>
<evidence type="ECO:0000256" key="3">
    <source>
        <dbReference type="ARBA" id="ARBA00005279"/>
    </source>
</evidence>
<evidence type="ECO:0000313" key="14">
    <source>
        <dbReference type="Proteomes" id="UP000005666"/>
    </source>
</evidence>
<dbReference type="InterPro" id="IPR036189">
    <property type="entry name" value="DCP2_BoxA_sf"/>
</dbReference>
<evidence type="ECO:0000256" key="1">
    <source>
        <dbReference type="ARBA" id="ARBA00001936"/>
    </source>
</evidence>
<feature type="compositionally biased region" description="Polar residues" evidence="11">
    <location>
        <begin position="782"/>
        <end position="792"/>
    </location>
</feature>
<dbReference type="GO" id="GO:0098562">
    <property type="term" value="C:cytoplasmic side of membrane"/>
    <property type="evidence" value="ECO:0007669"/>
    <property type="project" value="EnsemblFungi"/>
</dbReference>
<accession>G8BXN1</accession>
<keyword evidence="6" id="KW-0479">Metal-binding</keyword>
<name>G8BXN1_TETPH</name>
<dbReference type="InterPro" id="IPR000086">
    <property type="entry name" value="NUDIX_hydrolase_dom"/>
</dbReference>
<feature type="domain" description="Nudix hydrolase" evidence="12">
    <location>
        <begin position="101"/>
        <end position="229"/>
    </location>
</feature>
<keyword evidence="8" id="KW-0694">RNA-binding</keyword>
<feature type="region of interest" description="Disordered" evidence="11">
    <location>
        <begin position="723"/>
        <end position="742"/>
    </location>
</feature>
<dbReference type="SUPFAM" id="SSF55811">
    <property type="entry name" value="Nudix"/>
    <property type="match status" value="1"/>
</dbReference>
<dbReference type="STRING" id="1071381.G8BXN1"/>
<dbReference type="GeneID" id="11532824"/>